<dbReference type="RefSeq" id="WP_181844242.1">
    <property type="nucleotide sequence ID" value="NZ_JACERJ010000001.1"/>
</dbReference>
<name>A0AAW3SPC7_9GAMM</name>
<sequence length="48" mass="5273">MKSYRPAGTLVPGQILENPETSLQRHGHGSAQLHSPNLVVLLPIHHLK</sequence>
<reference evidence="1 2" key="1">
    <citation type="submission" date="2020-07" db="EMBL/GenBank/DDBJ databases">
        <title>Characterization of Pectobacterium aroidearum strains causing soft rot on Amorphophallus konjac.</title>
        <authorList>
            <person name="Xie H."/>
        </authorList>
    </citation>
    <scope>NUCLEOTIDE SEQUENCE [LARGE SCALE GENOMIC DNA]</scope>
    <source>
        <strain evidence="1 2">MY7</strain>
    </source>
</reference>
<gene>
    <name evidence="1" type="ORF">H2Y57_00660</name>
</gene>
<organism evidence="1 2">
    <name type="scientific">Pectobacterium aroidearum</name>
    <dbReference type="NCBI Taxonomy" id="1201031"/>
    <lineage>
        <taxon>Bacteria</taxon>
        <taxon>Pseudomonadati</taxon>
        <taxon>Pseudomonadota</taxon>
        <taxon>Gammaproteobacteria</taxon>
        <taxon>Enterobacterales</taxon>
        <taxon>Pectobacteriaceae</taxon>
        <taxon>Pectobacterium</taxon>
    </lineage>
</organism>
<protein>
    <submittedName>
        <fullName evidence="1">Uncharacterized protein</fullName>
    </submittedName>
</protein>
<evidence type="ECO:0000313" key="1">
    <source>
        <dbReference type="EMBL" id="MBA5202214.1"/>
    </source>
</evidence>
<dbReference type="Proteomes" id="UP000557749">
    <property type="component" value="Unassembled WGS sequence"/>
</dbReference>
<comment type="caution">
    <text evidence="1">The sequence shown here is derived from an EMBL/GenBank/DDBJ whole genome shotgun (WGS) entry which is preliminary data.</text>
</comment>
<accession>A0AAW3SPC7</accession>
<dbReference type="EMBL" id="JACERJ010000001">
    <property type="protein sequence ID" value="MBA5202214.1"/>
    <property type="molecule type" value="Genomic_DNA"/>
</dbReference>
<evidence type="ECO:0000313" key="2">
    <source>
        <dbReference type="Proteomes" id="UP000557749"/>
    </source>
</evidence>
<proteinExistence type="predicted"/>
<dbReference type="AlphaFoldDB" id="A0AAW3SPC7"/>